<gene>
    <name evidence="1" type="ordered locus">Plabr_1488</name>
</gene>
<evidence type="ECO:0000313" key="1">
    <source>
        <dbReference type="EMBL" id="ADY59099.1"/>
    </source>
</evidence>
<dbReference type="OrthoDB" id="575628at2"/>
<reference evidence="2" key="1">
    <citation type="submission" date="2011-02" db="EMBL/GenBank/DDBJ databases">
        <title>The complete genome of Planctomyces brasiliensis DSM 5305.</title>
        <authorList>
            <person name="Lucas S."/>
            <person name="Copeland A."/>
            <person name="Lapidus A."/>
            <person name="Bruce D."/>
            <person name="Goodwin L."/>
            <person name="Pitluck S."/>
            <person name="Kyrpides N."/>
            <person name="Mavromatis K."/>
            <person name="Pagani I."/>
            <person name="Ivanova N."/>
            <person name="Ovchinnikova G."/>
            <person name="Lu M."/>
            <person name="Detter J.C."/>
            <person name="Han C."/>
            <person name="Land M."/>
            <person name="Hauser L."/>
            <person name="Markowitz V."/>
            <person name="Cheng J.-F."/>
            <person name="Hugenholtz P."/>
            <person name="Woyke T."/>
            <person name="Wu D."/>
            <person name="Tindall B."/>
            <person name="Pomrenke H.G."/>
            <person name="Brambilla E."/>
            <person name="Klenk H.-P."/>
            <person name="Eisen J.A."/>
        </authorList>
    </citation>
    <scope>NUCLEOTIDE SEQUENCE [LARGE SCALE GENOMIC DNA]</scope>
    <source>
        <strain evidence="2">ATCC 49424 / DSM 5305 / JCM 21570 / NBRC 103401 / IFAM 1448</strain>
    </source>
</reference>
<proteinExistence type="predicted"/>
<dbReference type="InterPro" id="IPR025506">
    <property type="entry name" value="Abi_alpha"/>
</dbReference>
<keyword evidence="2" id="KW-1185">Reference proteome</keyword>
<dbReference type="Proteomes" id="UP000006860">
    <property type="component" value="Chromosome"/>
</dbReference>
<evidence type="ECO:0000313" key="2">
    <source>
        <dbReference type="Proteomes" id="UP000006860"/>
    </source>
</evidence>
<dbReference type="Pfam" id="PF14337">
    <property type="entry name" value="Abi_alpha"/>
    <property type="match status" value="1"/>
</dbReference>
<dbReference type="EMBL" id="CP002546">
    <property type="protein sequence ID" value="ADY59099.1"/>
    <property type="molecule type" value="Genomic_DNA"/>
</dbReference>
<accession>F0SQR9</accession>
<organism evidence="1 2">
    <name type="scientific">Rubinisphaera brasiliensis (strain ATCC 49424 / DSM 5305 / JCM 21570 / IAM 15109 / NBRC 103401 / IFAM 1448)</name>
    <name type="common">Planctomyces brasiliensis</name>
    <dbReference type="NCBI Taxonomy" id="756272"/>
    <lineage>
        <taxon>Bacteria</taxon>
        <taxon>Pseudomonadati</taxon>
        <taxon>Planctomycetota</taxon>
        <taxon>Planctomycetia</taxon>
        <taxon>Planctomycetales</taxon>
        <taxon>Planctomycetaceae</taxon>
        <taxon>Rubinisphaera</taxon>
    </lineage>
</organism>
<dbReference type="KEGG" id="pbs:Plabr_1488"/>
<name>F0SQR9_RUBBR</name>
<dbReference type="STRING" id="756272.Plabr_1488"/>
<evidence type="ECO:0008006" key="3">
    <source>
        <dbReference type="Google" id="ProtNLM"/>
    </source>
</evidence>
<sequence>MTTLIEIAGSLAVNPELTKTAAELMRNLLGKPCEVAGDMISDQIYAWQWMNRIRIANKAQKIMDENEVAAKVVPAGFLVPLLEAAGNVEDETLQDMFARLLVSGVESEDNQHPAFVRMVQELSVQEAQIVKTLWEQEHFHIVLSGGRFRINHPKMQPSRMLGRRRKKSAKSVAVELAVKSKHFETVANHSAIPMFLEHIEQMKIAETEIYESPEEAPYYDSVAEIRLTHLGKAFASACLPPPPNYAPKK</sequence>
<dbReference type="HOGENOM" id="CLU_1115123_0_0_0"/>
<protein>
    <recommendedName>
        <fullName evidence="3">DUF4393 domain-containing protein</fullName>
    </recommendedName>
</protein>
<dbReference type="AlphaFoldDB" id="F0SQR9"/>
<dbReference type="RefSeq" id="WP_013627827.1">
    <property type="nucleotide sequence ID" value="NC_015174.1"/>
</dbReference>